<evidence type="ECO:0000313" key="7">
    <source>
        <dbReference type="EMBL" id="CAI2373477.1"/>
    </source>
</evidence>
<dbReference type="Pfam" id="PF00112">
    <property type="entry name" value="Peptidase_C1"/>
    <property type="match status" value="1"/>
</dbReference>
<evidence type="ECO:0000259" key="5">
    <source>
        <dbReference type="SMART" id="SM00645"/>
    </source>
</evidence>
<dbReference type="GO" id="GO:0006508">
    <property type="term" value="P:proteolysis"/>
    <property type="evidence" value="ECO:0007669"/>
    <property type="project" value="InterPro"/>
</dbReference>
<keyword evidence="4" id="KW-0732">Signal</keyword>
<dbReference type="InterPro" id="IPR038765">
    <property type="entry name" value="Papain-like_cys_pep_sf"/>
</dbReference>
<accession>A0AAD2CXL5</accession>
<dbReference type="InterPro" id="IPR000668">
    <property type="entry name" value="Peptidase_C1A_C"/>
</dbReference>
<evidence type="ECO:0000256" key="4">
    <source>
        <dbReference type="SAM" id="SignalP"/>
    </source>
</evidence>
<evidence type="ECO:0000256" key="3">
    <source>
        <dbReference type="ARBA" id="ARBA00023157"/>
    </source>
</evidence>
<feature type="domain" description="Peptidase C1A papain C-terminal" evidence="5">
    <location>
        <begin position="133"/>
        <end position="353"/>
    </location>
</feature>
<feature type="chain" id="PRO_5042204654" evidence="4">
    <location>
        <begin position="17"/>
        <end position="368"/>
    </location>
</feature>
<proteinExistence type="inferred from homology"/>
<feature type="domain" description="Cathepsin propeptide inhibitor" evidence="6">
    <location>
        <begin position="47"/>
        <end position="104"/>
    </location>
</feature>
<dbReference type="Pfam" id="PF08246">
    <property type="entry name" value="Inhibitor_I29"/>
    <property type="match status" value="1"/>
</dbReference>
<dbReference type="PROSITE" id="PS00139">
    <property type="entry name" value="THIOL_PROTEASE_CYS"/>
    <property type="match status" value="1"/>
</dbReference>
<feature type="signal peptide" evidence="4">
    <location>
        <begin position="1"/>
        <end position="16"/>
    </location>
</feature>
<name>A0AAD2CXL5_EUPCR</name>
<dbReference type="PANTHER" id="PTHR12411">
    <property type="entry name" value="CYSTEINE PROTEASE FAMILY C1-RELATED"/>
    <property type="match status" value="1"/>
</dbReference>
<dbReference type="InterPro" id="IPR000169">
    <property type="entry name" value="Pept_cys_AS"/>
</dbReference>
<dbReference type="PROSITE" id="PS00639">
    <property type="entry name" value="THIOL_PROTEASE_HIS"/>
    <property type="match status" value="1"/>
</dbReference>
<evidence type="ECO:0000256" key="1">
    <source>
        <dbReference type="ARBA" id="ARBA00008455"/>
    </source>
</evidence>
<dbReference type="CDD" id="cd02248">
    <property type="entry name" value="Peptidase_C1A"/>
    <property type="match status" value="1"/>
</dbReference>
<dbReference type="InterPro" id="IPR013201">
    <property type="entry name" value="Prot_inhib_I29"/>
</dbReference>
<reference evidence="7" key="1">
    <citation type="submission" date="2023-07" db="EMBL/GenBank/DDBJ databases">
        <authorList>
            <consortium name="AG Swart"/>
            <person name="Singh M."/>
            <person name="Singh A."/>
            <person name="Seah K."/>
            <person name="Emmerich C."/>
        </authorList>
    </citation>
    <scope>NUCLEOTIDE SEQUENCE</scope>
    <source>
        <strain evidence="7">DP1</strain>
    </source>
</reference>
<evidence type="ECO:0000313" key="8">
    <source>
        <dbReference type="Proteomes" id="UP001295684"/>
    </source>
</evidence>
<protein>
    <submittedName>
        <fullName evidence="7">Uncharacterized protein</fullName>
    </submittedName>
</protein>
<dbReference type="AlphaFoldDB" id="A0AAD2CXL5"/>
<keyword evidence="8" id="KW-1185">Reference proteome</keyword>
<dbReference type="InterPro" id="IPR013128">
    <property type="entry name" value="Peptidase_C1A"/>
</dbReference>
<evidence type="ECO:0000259" key="6">
    <source>
        <dbReference type="SMART" id="SM00848"/>
    </source>
</evidence>
<comment type="similarity">
    <text evidence="1">Belongs to the peptidase C1 family.</text>
</comment>
<evidence type="ECO:0000256" key="2">
    <source>
        <dbReference type="ARBA" id="ARBA00023145"/>
    </source>
</evidence>
<dbReference type="PRINTS" id="PR00705">
    <property type="entry name" value="PAPAIN"/>
</dbReference>
<keyword evidence="2" id="KW-0865">Zymogen</keyword>
<comment type="caution">
    <text evidence="7">The sequence shown here is derived from an EMBL/GenBank/DDBJ whole genome shotgun (WGS) entry which is preliminary data.</text>
</comment>
<dbReference type="EMBL" id="CAMPGE010014828">
    <property type="protein sequence ID" value="CAI2373477.1"/>
    <property type="molecule type" value="Genomic_DNA"/>
</dbReference>
<dbReference type="Proteomes" id="UP001295684">
    <property type="component" value="Unassembled WGS sequence"/>
</dbReference>
<dbReference type="GO" id="GO:0008234">
    <property type="term" value="F:cysteine-type peptidase activity"/>
    <property type="evidence" value="ECO:0007669"/>
    <property type="project" value="InterPro"/>
</dbReference>
<sequence length="368" mass="41518">MKLLILSILFVTLAVTTPLTSLQYKTKYGSVIQGDEPYTKAIAYKMYGDFLDTYEDLTMNKGDSYDRFEIFNDNMKKVIAHNKDTTKTWKMGVNKFQDMTDEEFKIYFSLDITSDDEKCSATASPRINYNGDTDENFSWREIRMPHSAKVVTPVKDQGHCGSCWAFSTIGAMESHFLITTTKYAIMSEQQLVDCAGDFDNHGCNGGLPENAFRYISENGLTFEGTYPYVGQDQKCKYDPLYKRITAKGPFVIEEGNEEQLVESIRHAGPVSVAYQVVDDFRFYESGVYSSNDCENTKSDVNHAVLATGYGVETGLKYYEIKNSWGSDWGDEGFFKIERDQNMCGIAVCNSYPLGVSSVYGKSGELIKN</sequence>
<dbReference type="InterPro" id="IPR025660">
    <property type="entry name" value="Pept_his_AS"/>
</dbReference>
<dbReference type="InterPro" id="IPR039417">
    <property type="entry name" value="Peptidase_C1A_papain-like"/>
</dbReference>
<organism evidence="7 8">
    <name type="scientific">Euplotes crassus</name>
    <dbReference type="NCBI Taxonomy" id="5936"/>
    <lineage>
        <taxon>Eukaryota</taxon>
        <taxon>Sar</taxon>
        <taxon>Alveolata</taxon>
        <taxon>Ciliophora</taxon>
        <taxon>Intramacronucleata</taxon>
        <taxon>Spirotrichea</taxon>
        <taxon>Hypotrichia</taxon>
        <taxon>Euplotida</taxon>
        <taxon>Euplotidae</taxon>
        <taxon>Moneuplotes</taxon>
    </lineage>
</organism>
<dbReference type="SUPFAM" id="SSF54001">
    <property type="entry name" value="Cysteine proteinases"/>
    <property type="match status" value="1"/>
</dbReference>
<dbReference type="SMART" id="SM00645">
    <property type="entry name" value="Pept_C1"/>
    <property type="match status" value="1"/>
</dbReference>
<dbReference type="SMART" id="SM00848">
    <property type="entry name" value="Inhibitor_I29"/>
    <property type="match status" value="1"/>
</dbReference>
<gene>
    <name evidence="7" type="ORF">ECRASSUSDP1_LOCUS14823</name>
</gene>
<keyword evidence="3" id="KW-1015">Disulfide bond</keyword>
<dbReference type="FunFam" id="3.90.70.10:FF:000039">
    <property type="entry name" value="Cysteine proteinase 2, putative"/>
    <property type="match status" value="1"/>
</dbReference>
<dbReference type="Gene3D" id="3.90.70.10">
    <property type="entry name" value="Cysteine proteinases"/>
    <property type="match status" value="1"/>
</dbReference>